<name>A0ABX7JE24_9RHOB</name>
<evidence type="ECO:0000256" key="1">
    <source>
        <dbReference type="SAM" id="MobiDB-lite"/>
    </source>
</evidence>
<proteinExistence type="predicted"/>
<reference evidence="2 3" key="1">
    <citation type="submission" date="2021-02" db="EMBL/GenBank/DDBJ databases">
        <title>Paracoccus methylovroum sp.nov., a new methanol and methylamine utilizing methylotrophic denitrifer.</title>
        <authorList>
            <person name="Timsy T."/>
            <person name="Behrendt U."/>
            <person name="Ulrich A."/>
            <person name="Spanner T."/>
            <person name="Foesel B.U."/>
            <person name="Horn M.A."/>
            <person name="Kolb S."/>
        </authorList>
    </citation>
    <scope>NUCLEOTIDE SEQUENCE [LARGE SCALE GENOMIC DNA]</scope>
    <source>
        <strain evidence="2 3">H4-D09</strain>
    </source>
</reference>
<feature type="compositionally biased region" description="Pro residues" evidence="1">
    <location>
        <begin position="103"/>
        <end position="112"/>
    </location>
</feature>
<keyword evidence="3" id="KW-1185">Reference proteome</keyword>
<accession>A0ABX7JE24</accession>
<gene>
    <name evidence="2" type="ORF">JWJ88_07655</name>
</gene>
<feature type="compositionally biased region" description="Polar residues" evidence="1">
    <location>
        <begin position="12"/>
        <end position="22"/>
    </location>
</feature>
<organism evidence="2 3">
    <name type="scientific">Paracoccus methylovorus</name>
    <dbReference type="NCBI Taxonomy" id="2812658"/>
    <lineage>
        <taxon>Bacteria</taxon>
        <taxon>Pseudomonadati</taxon>
        <taxon>Pseudomonadota</taxon>
        <taxon>Alphaproteobacteria</taxon>
        <taxon>Rhodobacterales</taxon>
        <taxon>Paracoccaceae</taxon>
        <taxon>Paracoccus</taxon>
    </lineage>
</organism>
<evidence type="ECO:0000313" key="2">
    <source>
        <dbReference type="EMBL" id="QRZ12490.1"/>
    </source>
</evidence>
<feature type="compositionally biased region" description="Basic and acidic residues" evidence="1">
    <location>
        <begin position="223"/>
        <end position="244"/>
    </location>
</feature>
<dbReference type="RefSeq" id="WP_205293522.1">
    <property type="nucleotide sequence ID" value="NZ_CP070368.1"/>
</dbReference>
<feature type="region of interest" description="Disordered" evidence="1">
    <location>
        <begin position="96"/>
        <end position="147"/>
    </location>
</feature>
<feature type="region of interest" description="Disordered" evidence="1">
    <location>
        <begin position="1"/>
        <end position="62"/>
    </location>
</feature>
<evidence type="ECO:0000313" key="3">
    <source>
        <dbReference type="Proteomes" id="UP000663629"/>
    </source>
</evidence>
<dbReference type="EMBL" id="CP070368">
    <property type="protein sequence ID" value="QRZ12490.1"/>
    <property type="molecule type" value="Genomic_DNA"/>
</dbReference>
<dbReference type="Proteomes" id="UP000663629">
    <property type="component" value="Chromosome 1"/>
</dbReference>
<sequence length="262" mass="28557">MRHQDDLPPVTPTSVEETSQTRFGPRPASKDYRRAPGPVESRRIPPHGDVSPDGGRPWPRPSRRAKWLVLGGTGLAAAALTAGTVIAVRHVLDLVSNDEPSPNRDPVPPRPANPHSLQSPPRQQEPETPTPPKTKPQPTSRPSRDLPRQNILQEVEANTASLTNAVENVMHTFTAALTGFRTVAGQASTIVQEFGDAAAMVRDIIDRKPTRPQPPSRSQAPYPDDRHGAHMPDLHDDPLLHDPMDGPDPGGPADHNPRIHRL</sequence>
<feature type="region of interest" description="Disordered" evidence="1">
    <location>
        <begin position="206"/>
        <end position="262"/>
    </location>
</feature>
<protein>
    <submittedName>
        <fullName evidence="2">Uncharacterized protein</fullName>
    </submittedName>
</protein>